<dbReference type="OMA" id="EWIETFK"/>
<dbReference type="EMBL" id="LJZV01000012">
    <property type="protein sequence ID" value="KZD91524.1"/>
    <property type="molecule type" value="Genomic_DNA"/>
</dbReference>
<evidence type="ECO:0000313" key="2">
    <source>
        <dbReference type="EMBL" id="KIU11425.1"/>
    </source>
</evidence>
<dbReference type="InterPro" id="IPR035281">
    <property type="entry name" value="DUF5359"/>
</dbReference>
<feature type="transmembrane region" description="Helical" evidence="1">
    <location>
        <begin position="7"/>
        <end position="26"/>
    </location>
</feature>
<dbReference type="AlphaFoldDB" id="A0A0A1MEI9"/>
<dbReference type="EMBL" id="CP120576">
    <property type="protein sequence ID" value="WEY83317.1"/>
    <property type="molecule type" value="Genomic_DNA"/>
</dbReference>
<gene>
    <name evidence="5" type="primary">ypfB</name>
    <name evidence="3" type="ORF">B4122_2166</name>
    <name evidence="4" type="ORF">J5227_08730</name>
    <name evidence="5" type="ORF">P5633_12840</name>
    <name evidence="6" type="ORF">QL281_01865</name>
    <name evidence="2" type="ORF">SC09_Contig24orf00404</name>
</gene>
<evidence type="ECO:0000256" key="1">
    <source>
        <dbReference type="SAM" id="Phobius"/>
    </source>
</evidence>
<proteinExistence type="predicted"/>
<dbReference type="PATRIC" id="fig|1423.173.peg.2075"/>
<evidence type="ECO:0000313" key="7">
    <source>
        <dbReference type="Proteomes" id="UP000032247"/>
    </source>
</evidence>
<evidence type="ECO:0000313" key="5">
    <source>
        <dbReference type="EMBL" id="WEY83317.1"/>
    </source>
</evidence>
<name>A0A0A1MEI9_BACIU</name>
<dbReference type="EMBL" id="JXBC01000003">
    <property type="protein sequence ID" value="KIU11425.1"/>
    <property type="molecule type" value="Genomic_DNA"/>
</dbReference>
<sequence length="58" mass="7053">MKTFERLLIKLLFIQAIILLGVQFLFHYQHIEPYVSKVIQYEGVDKMEENNRIETFKH</sequence>
<dbReference type="Proteomes" id="UP000076442">
    <property type="component" value="Unassembled WGS sequence"/>
</dbReference>
<organism evidence="2 7">
    <name type="scientific">Bacillus subtilis</name>
    <dbReference type="NCBI Taxonomy" id="1423"/>
    <lineage>
        <taxon>Bacteria</taxon>
        <taxon>Bacillati</taxon>
        <taxon>Bacillota</taxon>
        <taxon>Bacilli</taxon>
        <taxon>Bacillales</taxon>
        <taxon>Bacillaceae</taxon>
        <taxon>Bacillus</taxon>
    </lineage>
</organism>
<reference evidence="6" key="5">
    <citation type="submission" date="2023-05" db="EMBL/GenBank/DDBJ databases">
        <title>Complete genome sequence of Bacillus subtilis SRCM117797 isolated from Soybean paste.</title>
        <authorList>
            <person name="Abraha H.B."/>
            <person name="Kim K.-P."/>
            <person name="Ryu M.-S."/>
            <person name="Jeong D.-Y."/>
        </authorList>
    </citation>
    <scope>NUCLEOTIDE SEQUENCE</scope>
    <source>
        <strain evidence="6">SRCM117797</strain>
    </source>
</reference>
<evidence type="ECO:0000313" key="4">
    <source>
        <dbReference type="EMBL" id="MBO3794395.1"/>
    </source>
</evidence>
<reference evidence="4" key="3">
    <citation type="submission" date="2021-03" db="EMBL/GenBank/DDBJ databases">
        <title>Isolation of Bacillus subtilis from fermented food sample.</title>
        <authorList>
            <person name="Lakshmanan V."/>
            <person name="Athira K."/>
            <person name="Rajagopal K."/>
        </authorList>
    </citation>
    <scope>NUCLEOTIDE SEQUENCE</scope>
    <source>
        <strain evidence="4">S1</strain>
    </source>
</reference>
<protein>
    <submittedName>
        <fullName evidence="4">YpfB family protein</fullName>
    </submittedName>
</protein>
<keyword evidence="1" id="KW-0812">Transmembrane</keyword>
<evidence type="ECO:0000313" key="3">
    <source>
        <dbReference type="EMBL" id="KZD91524.1"/>
    </source>
</evidence>
<dbReference type="EMBL" id="JAGFPW010000006">
    <property type="protein sequence ID" value="MBO3794395.1"/>
    <property type="molecule type" value="Genomic_DNA"/>
</dbReference>
<evidence type="ECO:0000313" key="6">
    <source>
        <dbReference type="EMBL" id="WHM21875.1"/>
    </source>
</evidence>
<keyword evidence="1" id="KW-1133">Transmembrane helix</keyword>
<dbReference type="EMBL" id="CP125292">
    <property type="protein sequence ID" value="WHM21875.1"/>
    <property type="molecule type" value="Genomic_DNA"/>
</dbReference>
<dbReference type="Proteomes" id="UP000032247">
    <property type="component" value="Unassembled WGS sequence"/>
</dbReference>
<dbReference type="Proteomes" id="UP001214898">
    <property type="component" value="Chromosome"/>
</dbReference>
<dbReference type="RefSeq" id="WP_003230553.1">
    <property type="nucleotide sequence ID" value="NZ_AP024621.1"/>
</dbReference>
<keyword evidence="1" id="KW-0472">Membrane</keyword>
<dbReference type="Pfam" id="PF17313">
    <property type="entry name" value="DUF5359"/>
    <property type="match status" value="1"/>
</dbReference>
<dbReference type="Proteomes" id="UP000665181">
    <property type="component" value="Unassembled WGS sequence"/>
</dbReference>
<reference evidence="2 7" key="1">
    <citation type="submission" date="2014-12" db="EMBL/GenBank/DDBJ databases">
        <title>Comparative genome analysis of Bacillus coagulans HM-08, Clostridium butyricum HM-68, Bacillus subtilis HM-66 and Bacillus licheniformis BL-09.</title>
        <authorList>
            <person name="Zhang H."/>
        </authorList>
    </citation>
    <scope>NUCLEOTIDE SEQUENCE [LARGE SCALE GENOMIC DNA]</scope>
    <source>
        <strain evidence="2 7">HM-66</strain>
    </source>
</reference>
<accession>A0A0A1MEI9</accession>
<dbReference type="SMR" id="A0A0A1MEI9"/>
<reference evidence="5" key="4">
    <citation type="submission" date="2023-03" db="EMBL/GenBank/DDBJ databases">
        <title>Complete genome sequences of 52 Bacillus and Priestia strains isolated from West-African fermentations and 26 reference strains from the DSMZ collection.</title>
        <authorList>
            <person name="Wiedenbein E.S."/>
            <person name="Canoy T.S."/>
            <person name="Hui Y."/>
            <person name="Parkouda C."/>
            <person name="Dawende C."/>
            <person name="Ametefe E."/>
            <person name="Jespersen L."/>
            <person name="Nielsen D.S."/>
        </authorList>
    </citation>
    <scope>NUCLEOTIDE SEQUENCE</scope>
    <source>
        <strain evidence="5">PRO56</strain>
    </source>
</reference>
<dbReference type="STRING" id="483913.AN935_11165"/>
<reference evidence="3 8" key="2">
    <citation type="submission" date="2015-09" db="EMBL/GenBank/DDBJ databases">
        <title>Spore heat resistance.</title>
        <authorList>
            <person name="Boekhorst J."/>
            <person name="Berendsen E.M."/>
            <person name="Wells-Bennik M.H."/>
            <person name="Kuipers O.P."/>
        </authorList>
    </citation>
    <scope>NUCLEOTIDE SEQUENCE [LARGE SCALE GENOMIC DNA]</scope>
    <source>
        <strain evidence="3 8">B4122</strain>
    </source>
</reference>
<evidence type="ECO:0000313" key="8">
    <source>
        <dbReference type="Proteomes" id="UP000076442"/>
    </source>
</evidence>
<dbReference type="Proteomes" id="UP001229422">
    <property type="component" value="Chromosome"/>
</dbReference>